<keyword evidence="2" id="KW-1185">Reference proteome</keyword>
<dbReference type="AlphaFoldDB" id="A0A1H0ELF9"/>
<dbReference type="EMBL" id="FNID01000034">
    <property type="protein sequence ID" value="SDN83136.1"/>
    <property type="molecule type" value="Genomic_DNA"/>
</dbReference>
<sequence>MFETLIQQNIEAAGMFAKNRQKAVCRVKERQEQRTDGVVQFRRVEVPAEPFADIPKGPAPAQHEPVIAFAEDSADTPPIKAERSALPQITQIAQAAAKMLAREDRRFDRMLTL</sequence>
<name>A0A1H0ELF9_9FIRM</name>
<dbReference type="Proteomes" id="UP000199182">
    <property type="component" value="Unassembled WGS sequence"/>
</dbReference>
<accession>A0A1H0ELF9</accession>
<reference evidence="1 2" key="1">
    <citation type="submission" date="2016-10" db="EMBL/GenBank/DDBJ databases">
        <authorList>
            <person name="de Groot N.N."/>
        </authorList>
    </citation>
    <scope>NUCLEOTIDE SEQUENCE [LARGE SCALE GENOMIC DNA]</scope>
    <source>
        <strain evidence="1 2">CGMCC 1.5012</strain>
    </source>
</reference>
<proteinExistence type="predicted"/>
<organism evidence="1 2">
    <name type="scientific">Acetanaerobacterium elongatum</name>
    <dbReference type="NCBI Taxonomy" id="258515"/>
    <lineage>
        <taxon>Bacteria</taxon>
        <taxon>Bacillati</taxon>
        <taxon>Bacillota</taxon>
        <taxon>Clostridia</taxon>
        <taxon>Eubacteriales</taxon>
        <taxon>Oscillospiraceae</taxon>
        <taxon>Acetanaerobacterium</taxon>
    </lineage>
</organism>
<evidence type="ECO:0000313" key="1">
    <source>
        <dbReference type="EMBL" id="SDN83136.1"/>
    </source>
</evidence>
<evidence type="ECO:0000313" key="2">
    <source>
        <dbReference type="Proteomes" id="UP000199182"/>
    </source>
</evidence>
<gene>
    <name evidence="1" type="ORF">SAMN05192585_13422</name>
</gene>
<dbReference type="STRING" id="258515.SAMN05192585_13422"/>
<dbReference type="RefSeq" id="WP_092642338.1">
    <property type="nucleotide sequence ID" value="NZ_FNID01000034.1"/>
</dbReference>
<protein>
    <submittedName>
        <fullName evidence="1">Uncharacterized protein</fullName>
    </submittedName>
</protein>